<proteinExistence type="predicted"/>
<dbReference type="AlphaFoldDB" id="A0A9W6T4R1"/>
<keyword evidence="2" id="KW-1185">Reference proteome</keyword>
<evidence type="ECO:0000313" key="1">
    <source>
        <dbReference type="EMBL" id="GME78281.1"/>
    </source>
</evidence>
<dbReference type="EMBL" id="BSXU01012919">
    <property type="protein sequence ID" value="GME78281.1"/>
    <property type="molecule type" value="Genomic_DNA"/>
</dbReference>
<dbReference type="GO" id="GO:0005096">
    <property type="term" value="F:GTPase activator activity"/>
    <property type="evidence" value="ECO:0007669"/>
    <property type="project" value="InterPro"/>
</dbReference>
<organism evidence="1 2">
    <name type="scientific">Ambrosiozyma monospora</name>
    <name type="common">Yeast</name>
    <name type="synonym">Endomycopsis monosporus</name>
    <dbReference type="NCBI Taxonomy" id="43982"/>
    <lineage>
        <taxon>Eukaryota</taxon>
        <taxon>Fungi</taxon>
        <taxon>Dikarya</taxon>
        <taxon>Ascomycota</taxon>
        <taxon>Saccharomycotina</taxon>
        <taxon>Pichiomycetes</taxon>
        <taxon>Pichiales</taxon>
        <taxon>Pichiaceae</taxon>
        <taxon>Ambrosiozyma</taxon>
    </lineage>
</organism>
<dbReference type="GO" id="GO:1904262">
    <property type="term" value="P:negative regulation of TORC1 signaling"/>
    <property type="evidence" value="ECO:0007669"/>
    <property type="project" value="TreeGrafter"/>
</dbReference>
<dbReference type="GO" id="GO:1990130">
    <property type="term" value="C:GATOR1 complex"/>
    <property type="evidence" value="ECO:0007669"/>
    <property type="project" value="TreeGrafter"/>
</dbReference>
<reference evidence="1" key="1">
    <citation type="submission" date="2023-04" db="EMBL/GenBank/DDBJ databases">
        <title>Ambrosiozyma monospora NBRC 1965.</title>
        <authorList>
            <person name="Ichikawa N."/>
            <person name="Sato H."/>
            <person name="Tonouchi N."/>
        </authorList>
    </citation>
    <scope>NUCLEOTIDE SEQUENCE</scope>
    <source>
        <strain evidence="1">NBRC 1965</strain>
    </source>
</reference>
<dbReference type="Proteomes" id="UP001165063">
    <property type="component" value="Unassembled WGS sequence"/>
</dbReference>
<sequence length="244" mass="28544">MLFTKFIDETSPHGSGLYMSLGHEIHRLLLDSYNGYVNVKVYTRNTKSDDDVLPVAENKDYVEYIRTRYAVEYHPVTVKGSLSEARNRYNWNRLDQMMAGYDENDEDKKMHRLKFVILPTKVHENSYGLRSETLTEEEIRLEGIRSIVNLINNDRFRTDEEKKSRPRSEIIPEINFYTGNLFSFLNTASNEFLSENKHVGLFTEATLDKNISFPKLALAIQGEKGIEIKNRTWHSITYKNCFVR</sequence>
<dbReference type="PANTHER" id="PTHR13179:SF8">
    <property type="entry name" value="GATOR COMPLEX PROTEIN DEPDC5"/>
    <property type="match status" value="1"/>
</dbReference>
<protein>
    <submittedName>
        <fullName evidence="1">Unnamed protein product</fullName>
    </submittedName>
</protein>
<comment type="caution">
    <text evidence="1">The sequence shown here is derived from an EMBL/GenBank/DDBJ whole genome shotgun (WGS) entry which is preliminary data.</text>
</comment>
<name>A0A9W6T4R1_AMBMO</name>
<dbReference type="GO" id="GO:0010508">
    <property type="term" value="P:positive regulation of autophagy"/>
    <property type="evidence" value="ECO:0007669"/>
    <property type="project" value="TreeGrafter"/>
</dbReference>
<dbReference type="OrthoDB" id="39497at2759"/>
<accession>A0A9W6T4R1</accession>
<evidence type="ECO:0000313" key="2">
    <source>
        <dbReference type="Proteomes" id="UP001165063"/>
    </source>
</evidence>
<gene>
    <name evidence="1" type="ORF">Amon01_000977800</name>
</gene>
<dbReference type="InterPro" id="IPR027244">
    <property type="entry name" value="IML1"/>
</dbReference>
<dbReference type="PANTHER" id="PTHR13179">
    <property type="entry name" value="DEP DOMAIN CONTAINING PROTEIN 5"/>
    <property type="match status" value="1"/>
</dbReference>